<dbReference type="FunCoup" id="A0A803JCL0">
    <property type="interactions" value="2896"/>
</dbReference>
<dbReference type="GO" id="GO:0006974">
    <property type="term" value="P:DNA damage response"/>
    <property type="evidence" value="ECO:0007669"/>
    <property type="project" value="UniProtKB-KW"/>
</dbReference>
<reference evidence="9" key="2">
    <citation type="submission" date="2021-03" db="UniProtKB">
        <authorList>
            <consortium name="Ensembl"/>
        </authorList>
    </citation>
    <scope>IDENTIFICATION</scope>
</reference>
<dbReference type="GeneTree" id="ENSGT00940000153680"/>
<keyword evidence="7" id="KW-0539">Nucleus</keyword>
<reference evidence="9" key="1">
    <citation type="journal article" date="2010" name="Science">
        <title>The genome of the Western clawed frog Xenopus tropicalis.</title>
        <authorList>
            <person name="Hellsten U."/>
            <person name="Harland R.M."/>
            <person name="Gilchrist M.J."/>
            <person name="Hendrix D."/>
            <person name="Jurka J."/>
            <person name="Kapitonov V."/>
            <person name="Ovcharenko I."/>
            <person name="Putnam N.H."/>
            <person name="Shu S."/>
            <person name="Taher L."/>
            <person name="Blitz I.L."/>
            <person name="Blumberg B."/>
            <person name="Dichmann D.S."/>
            <person name="Dubchak I."/>
            <person name="Amaya E."/>
            <person name="Detter J.C."/>
            <person name="Fletcher R."/>
            <person name="Gerhard D.S."/>
            <person name="Goodstein D."/>
            <person name="Graves T."/>
            <person name="Grigoriev I.V."/>
            <person name="Grimwood J."/>
            <person name="Kawashima T."/>
            <person name="Lindquist E."/>
            <person name="Lucas S.M."/>
            <person name="Mead P.E."/>
            <person name="Mitros T."/>
            <person name="Ogino H."/>
            <person name="Ohta Y."/>
            <person name="Poliakov A.V."/>
            <person name="Pollet N."/>
            <person name="Robert J."/>
            <person name="Salamov A."/>
            <person name="Sater A.K."/>
            <person name="Schmutz J."/>
            <person name="Terry A."/>
            <person name="Vize P.D."/>
            <person name="Warren W.C."/>
            <person name="Wells D."/>
            <person name="Wills A."/>
            <person name="Wilson R.K."/>
            <person name="Zimmerman L.B."/>
            <person name="Zorn A.M."/>
            <person name="Grainger R."/>
            <person name="Grammer T."/>
            <person name="Khokha M.K."/>
            <person name="Richardson P.M."/>
            <person name="Rokhsar D.S."/>
        </authorList>
    </citation>
    <scope>NUCLEOTIDE SEQUENCE [LARGE SCALE GENOMIC DNA]</scope>
    <source>
        <strain evidence="9">Nigerian</strain>
    </source>
</reference>
<feature type="compositionally biased region" description="Polar residues" evidence="8">
    <location>
        <begin position="347"/>
        <end position="371"/>
    </location>
</feature>
<organism evidence="9">
    <name type="scientific">Xenopus tropicalis</name>
    <name type="common">Western clawed frog</name>
    <name type="synonym">Silurana tropicalis</name>
    <dbReference type="NCBI Taxonomy" id="8364"/>
    <lineage>
        <taxon>Eukaryota</taxon>
        <taxon>Metazoa</taxon>
        <taxon>Chordata</taxon>
        <taxon>Craniata</taxon>
        <taxon>Vertebrata</taxon>
        <taxon>Euteleostomi</taxon>
        <taxon>Amphibia</taxon>
        <taxon>Batrachia</taxon>
        <taxon>Anura</taxon>
        <taxon>Pipoidea</taxon>
        <taxon>Pipidae</taxon>
        <taxon>Xenopodinae</taxon>
        <taxon>Xenopus</taxon>
        <taxon>Silurana</taxon>
    </lineage>
</organism>
<dbReference type="InParanoid" id="A0A803JCL0"/>
<keyword evidence="6" id="KW-0833">Ubl conjugation pathway</keyword>
<dbReference type="InterPro" id="IPR051657">
    <property type="entry name" value="RNF168/RNF169_E3_ubiq-ligase"/>
</dbReference>
<feature type="region of interest" description="Disordered" evidence="8">
    <location>
        <begin position="86"/>
        <end position="107"/>
    </location>
</feature>
<sequence length="594" mass="65352">MPYYDEGAIFLGVFSSLPNTLGINNKMPSHLNKISAGSPNILHPLLSHSQHPSLPHSLAVPALLVSVTGKGRDIGRKDTMYRVVTPLQGTGPRGAEGYNVPGGNTMYKINDEKEKEDKDSEDLSQKLPQAEAESLLLKLNQQPQRLSDSENEEPIPGRVPHRSAFVPKSSANSLTSLAWSRHSKVERSQSCTDTVNESFPLGRRKAAPAPKVKVPFGGCLSSAVVGVLLSTENSRSFSAPVLTADKRLSLNPLTSFVPLHKPERSISPESNDSISEELNHFKPIVCSPCTPPKRLPDGKVLSPVIIKSTPRNLRKSLQKPTSYEASPVILKKWEQVFQDRQMKRTLSKGTLTSSAEPDEGASSQKNQSLSSRELFACKDSPSGKRKSLLGDLELLPSSSKSVQLEMNDEGQNQVLPNNDSLVGMGPPTRRRGATGFTDLNSNAHGGSKPIEAEREKTLPHSKCLRVTSLKSAMKRPHRTSAQPVNMQNGACFSAAENISPQLPQRRGQKKRCKTKHLEQNGSIKRLRVTRGDRRVQGLDLCWKETEPRLTQEEEDKKLALKLQQIFDKETRTVNRCKGSRDEYPLRSKSTAGAN</sequence>
<evidence type="ECO:0000256" key="6">
    <source>
        <dbReference type="ARBA" id="ARBA00022786"/>
    </source>
</evidence>
<evidence type="ECO:0000256" key="1">
    <source>
        <dbReference type="ARBA" id="ARBA00000900"/>
    </source>
</evidence>
<evidence type="ECO:0000313" key="9">
    <source>
        <dbReference type="Ensembl" id="ENSXETP00000105616"/>
    </source>
</evidence>
<protein>
    <recommendedName>
        <fullName evidence="3">RING-type E3 ubiquitin transferase</fullName>
        <ecNumber evidence="3">2.3.2.27</ecNumber>
    </recommendedName>
</protein>
<dbReference type="PANTHER" id="PTHR23328">
    <property type="entry name" value="RING-TYPE DOMAIN-CONTAINING PROTEIN"/>
    <property type="match status" value="1"/>
</dbReference>
<evidence type="ECO:0000256" key="4">
    <source>
        <dbReference type="ARBA" id="ARBA00022679"/>
    </source>
</evidence>
<feature type="region of interest" description="Disordered" evidence="8">
    <location>
        <begin position="142"/>
        <end position="165"/>
    </location>
</feature>
<dbReference type="PANTHER" id="PTHR23328:SF2">
    <property type="entry name" value="E3 UBIQUITIN-PROTEIN LIGASE RNF169"/>
    <property type="match status" value="1"/>
</dbReference>
<comment type="subcellular location">
    <subcellularLocation>
        <location evidence="2">Nucleus</location>
    </subcellularLocation>
</comment>
<evidence type="ECO:0000256" key="2">
    <source>
        <dbReference type="ARBA" id="ARBA00004123"/>
    </source>
</evidence>
<dbReference type="GO" id="GO:0061630">
    <property type="term" value="F:ubiquitin protein ligase activity"/>
    <property type="evidence" value="ECO:0007669"/>
    <property type="project" value="UniProtKB-EC"/>
</dbReference>
<dbReference type="Ensembl" id="ENSXETT00000113616">
    <property type="protein sequence ID" value="ENSXETP00000105616"/>
    <property type="gene ID" value="ENSXETG00000042116"/>
</dbReference>
<proteinExistence type="predicted"/>
<name>A0A803JCL0_XENTR</name>
<accession>A0A803JCL0</accession>
<evidence type="ECO:0000256" key="7">
    <source>
        <dbReference type="ARBA" id="ARBA00023242"/>
    </source>
</evidence>
<keyword evidence="4" id="KW-0808">Transferase</keyword>
<keyword evidence="5" id="KW-0227">DNA damage</keyword>
<evidence type="ECO:0000256" key="5">
    <source>
        <dbReference type="ARBA" id="ARBA00022763"/>
    </source>
</evidence>
<evidence type="ECO:0000256" key="8">
    <source>
        <dbReference type="SAM" id="MobiDB-lite"/>
    </source>
</evidence>
<dbReference type="CDD" id="cd21952">
    <property type="entry name" value="MIU2_RNF168"/>
    <property type="match status" value="1"/>
</dbReference>
<evidence type="ECO:0000256" key="3">
    <source>
        <dbReference type="ARBA" id="ARBA00012483"/>
    </source>
</evidence>
<dbReference type="GO" id="GO:0005634">
    <property type="term" value="C:nucleus"/>
    <property type="evidence" value="ECO:0007669"/>
    <property type="project" value="UniProtKB-SubCell"/>
</dbReference>
<comment type="catalytic activity">
    <reaction evidence="1">
        <text>S-ubiquitinyl-[E2 ubiquitin-conjugating enzyme]-L-cysteine + [acceptor protein]-L-lysine = [E2 ubiquitin-conjugating enzyme]-L-cysteine + N(6)-ubiquitinyl-[acceptor protein]-L-lysine.</text>
        <dbReference type="EC" id="2.3.2.27"/>
    </reaction>
</comment>
<dbReference type="AlphaFoldDB" id="A0A803JCL0"/>
<feature type="region of interest" description="Disordered" evidence="8">
    <location>
        <begin position="347"/>
        <end position="390"/>
    </location>
</feature>
<dbReference type="EC" id="2.3.2.27" evidence="3"/>